<dbReference type="EMBL" id="PSQE01000001">
    <property type="protein sequence ID" value="RHN80418.1"/>
    <property type="molecule type" value="Genomic_DNA"/>
</dbReference>
<organism evidence="1">
    <name type="scientific">Medicago truncatula</name>
    <name type="common">Barrel medic</name>
    <name type="synonym">Medicago tribuloides</name>
    <dbReference type="NCBI Taxonomy" id="3880"/>
    <lineage>
        <taxon>Eukaryota</taxon>
        <taxon>Viridiplantae</taxon>
        <taxon>Streptophyta</taxon>
        <taxon>Embryophyta</taxon>
        <taxon>Tracheophyta</taxon>
        <taxon>Spermatophyta</taxon>
        <taxon>Magnoliopsida</taxon>
        <taxon>eudicotyledons</taxon>
        <taxon>Gunneridae</taxon>
        <taxon>Pentapetalae</taxon>
        <taxon>rosids</taxon>
        <taxon>fabids</taxon>
        <taxon>Fabales</taxon>
        <taxon>Fabaceae</taxon>
        <taxon>Papilionoideae</taxon>
        <taxon>50 kb inversion clade</taxon>
        <taxon>NPAAA clade</taxon>
        <taxon>Hologalegina</taxon>
        <taxon>IRL clade</taxon>
        <taxon>Trifolieae</taxon>
        <taxon>Medicago</taxon>
    </lineage>
</organism>
<accession>A0A396JW26</accession>
<dbReference type="AlphaFoldDB" id="A0A396JW26"/>
<proteinExistence type="predicted"/>
<protein>
    <submittedName>
        <fullName evidence="1">Uncharacterized protein</fullName>
    </submittedName>
</protein>
<name>A0A396JW26_MEDTR</name>
<comment type="caution">
    <text evidence="1">The sequence shown here is derived from an EMBL/GenBank/DDBJ whole genome shotgun (WGS) entry which is preliminary data.</text>
</comment>
<dbReference type="Gramene" id="rna4346">
    <property type="protein sequence ID" value="RHN80418.1"/>
    <property type="gene ID" value="gene4346"/>
</dbReference>
<gene>
    <name evidence="1" type="ORF">MtrunA17_Chr1g0188081</name>
</gene>
<reference evidence="1" key="1">
    <citation type="journal article" date="2018" name="Nat. Plants">
        <title>Whole-genome landscape of Medicago truncatula symbiotic genes.</title>
        <authorList>
            <person name="Pecrix Y."/>
            <person name="Gamas P."/>
            <person name="Carrere S."/>
        </authorList>
    </citation>
    <scope>NUCLEOTIDE SEQUENCE</scope>
    <source>
        <tissue evidence="1">Leaves</tissue>
    </source>
</reference>
<dbReference type="Proteomes" id="UP000265566">
    <property type="component" value="Chromosome 1"/>
</dbReference>
<sequence length="76" mass="9024">MWFVRETSSLYSDETEGERVYTYVFLPPLNQSHSVKYEFIFFNQNCLVKLIPNCFFQVSTHPNGQNLKWTAEVQLI</sequence>
<evidence type="ECO:0000313" key="1">
    <source>
        <dbReference type="EMBL" id="RHN80418.1"/>
    </source>
</evidence>